<dbReference type="EMBL" id="MSZS01000008">
    <property type="protein sequence ID" value="PKX90486.1"/>
    <property type="molecule type" value="Genomic_DNA"/>
</dbReference>
<name>A0A2I1BYN1_ASPN1</name>
<protein>
    <recommendedName>
        <fullName evidence="4">Extracellular membrane protein CFEM domain-containing protein</fullName>
    </recommendedName>
</protein>
<feature type="chain" id="PRO_5014193403" description="Extracellular membrane protein CFEM domain-containing protein" evidence="1">
    <location>
        <begin position="17"/>
        <end position="88"/>
    </location>
</feature>
<gene>
    <name evidence="2" type="ORF">P174DRAFT_445383</name>
</gene>
<dbReference type="Proteomes" id="UP000234474">
    <property type="component" value="Unassembled WGS sequence"/>
</dbReference>
<evidence type="ECO:0000313" key="3">
    <source>
        <dbReference type="Proteomes" id="UP000234474"/>
    </source>
</evidence>
<accession>A0A2I1BYN1</accession>
<dbReference type="GeneID" id="36535654"/>
<dbReference type="RefSeq" id="XP_024679081.1">
    <property type="nucleotide sequence ID" value="XM_024828329.1"/>
</dbReference>
<keyword evidence="3" id="KW-1185">Reference proteome</keyword>
<keyword evidence="1" id="KW-0732">Signal</keyword>
<feature type="signal peptide" evidence="1">
    <location>
        <begin position="1"/>
        <end position="16"/>
    </location>
</feature>
<evidence type="ECO:0000313" key="2">
    <source>
        <dbReference type="EMBL" id="PKX90486.1"/>
    </source>
</evidence>
<organism evidence="2 3">
    <name type="scientific">Aspergillus novofumigatus (strain IBT 16806)</name>
    <dbReference type="NCBI Taxonomy" id="1392255"/>
    <lineage>
        <taxon>Eukaryota</taxon>
        <taxon>Fungi</taxon>
        <taxon>Dikarya</taxon>
        <taxon>Ascomycota</taxon>
        <taxon>Pezizomycotina</taxon>
        <taxon>Eurotiomycetes</taxon>
        <taxon>Eurotiomycetidae</taxon>
        <taxon>Eurotiales</taxon>
        <taxon>Aspergillaceae</taxon>
        <taxon>Aspergillus</taxon>
        <taxon>Aspergillus subgen. Fumigati</taxon>
    </lineage>
</organism>
<dbReference type="AlphaFoldDB" id="A0A2I1BYN1"/>
<evidence type="ECO:0000256" key="1">
    <source>
        <dbReference type="SAM" id="SignalP"/>
    </source>
</evidence>
<proteinExistence type="predicted"/>
<reference evidence="3" key="1">
    <citation type="journal article" date="2018" name="Proc. Natl. Acad. Sci. U.S.A.">
        <title>Linking secondary metabolites to gene clusters through genome sequencing of six diverse Aspergillus species.</title>
        <authorList>
            <person name="Kaerboelling I."/>
            <person name="Vesth T.C."/>
            <person name="Frisvad J.C."/>
            <person name="Nybo J.L."/>
            <person name="Theobald S."/>
            <person name="Kuo A."/>
            <person name="Bowyer P."/>
            <person name="Matsuda Y."/>
            <person name="Mondo S."/>
            <person name="Lyhne E.K."/>
            <person name="Kogle M.E."/>
            <person name="Clum A."/>
            <person name="Lipzen A."/>
            <person name="Salamov A."/>
            <person name="Ngan C.Y."/>
            <person name="Daum C."/>
            <person name="Chiniquy J."/>
            <person name="Barry K."/>
            <person name="LaButti K."/>
            <person name="Haridas S."/>
            <person name="Simmons B.A."/>
            <person name="Magnuson J.K."/>
            <person name="Mortensen U.H."/>
            <person name="Larsen T.O."/>
            <person name="Grigoriev I.V."/>
            <person name="Baker S.E."/>
            <person name="Andersen M.R."/>
        </authorList>
    </citation>
    <scope>NUCLEOTIDE SEQUENCE [LARGE SCALE GENOMIC DNA]</scope>
    <source>
        <strain evidence="3">IBT 16806</strain>
    </source>
</reference>
<sequence>MKLLATFLLLAAAVSACSDPAYRCKNPQGTKSADYSKTVEICSEVADGAKMCYCYGAAEDYCYLENAEKVKKFIDYCKREDPWYAAAC</sequence>
<dbReference type="OMA" id="NAYRCKN"/>
<comment type="caution">
    <text evidence="2">The sequence shown here is derived from an EMBL/GenBank/DDBJ whole genome shotgun (WGS) entry which is preliminary data.</text>
</comment>
<dbReference type="OrthoDB" id="4293797at2759"/>
<dbReference type="PROSITE" id="PS51257">
    <property type="entry name" value="PROKAR_LIPOPROTEIN"/>
    <property type="match status" value="1"/>
</dbReference>
<dbReference type="VEuPathDB" id="FungiDB:P174DRAFT_445383"/>
<evidence type="ECO:0008006" key="4">
    <source>
        <dbReference type="Google" id="ProtNLM"/>
    </source>
</evidence>